<evidence type="ECO:0000313" key="2">
    <source>
        <dbReference type="Proteomes" id="UP000187085"/>
    </source>
</evidence>
<dbReference type="InterPro" id="IPR032710">
    <property type="entry name" value="NTF2-like_dom_sf"/>
</dbReference>
<dbReference type="SUPFAM" id="SSF54427">
    <property type="entry name" value="NTF2-like"/>
    <property type="match status" value="1"/>
</dbReference>
<dbReference type="AlphaFoldDB" id="A0A1R1LD62"/>
<dbReference type="Gene3D" id="3.10.450.50">
    <property type="match status" value="1"/>
</dbReference>
<dbReference type="RefSeq" id="WP_076703223.1">
    <property type="nucleotide sequence ID" value="NZ_MRDE01000026.1"/>
</dbReference>
<keyword evidence="2" id="KW-1185">Reference proteome</keyword>
<protein>
    <recommendedName>
        <fullName evidence="3">SnoaL-like domain-containing protein</fullName>
    </recommendedName>
</protein>
<accession>A0A1R1LD62</accession>
<evidence type="ECO:0000313" key="1">
    <source>
        <dbReference type="EMBL" id="OMH25474.1"/>
    </source>
</evidence>
<proteinExistence type="predicted"/>
<sequence length="185" mass="20128">MPRTPEEEATAALAMRAVLLMPDGSAADFAALYAPDAVNREAVAEPPECRALGPTAFHATARWLRSAFADLTFPVDDVVVDGEVAVTLGEMAGRHTGSFTLWRPDGGLDRVLPATGRAFRVRHAHALRIRDGLVVEHWAYRDDVGHARQLGWLPPGPVYLLRSRLATASLRRQLLAGRETTGQQS</sequence>
<evidence type="ECO:0008006" key="3">
    <source>
        <dbReference type="Google" id="ProtNLM"/>
    </source>
</evidence>
<dbReference type="InterPro" id="IPR009959">
    <property type="entry name" value="Cyclase_SnoaL-like"/>
</dbReference>
<dbReference type="EMBL" id="MRDE01000026">
    <property type="protein sequence ID" value="OMH25474.1"/>
    <property type="molecule type" value="Genomic_DNA"/>
</dbReference>
<dbReference type="STRING" id="554083.BKD30_06165"/>
<gene>
    <name evidence="1" type="ORF">BKD30_06165</name>
</gene>
<comment type="caution">
    <text evidence="1">The sequence shown here is derived from an EMBL/GenBank/DDBJ whole genome shotgun (WGS) entry which is preliminary data.</text>
</comment>
<dbReference type="GO" id="GO:0030638">
    <property type="term" value="P:polyketide metabolic process"/>
    <property type="evidence" value="ECO:0007669"/>
    <property type="project" value="InterPro"/>
</dbReference>
<name>A0A1R1LD62_9MICC</name>
<dbReference type="OrthoDB" id="129343at2"/>
<dbReference type="Pfam" id="PF07366">
    <property type="entry name" value="SnoaL"/>
    <property type="match status" value="1"/>
</dbReference>
<organism evidence="1 2">
    <name type="scientific">Tersicoccus phoenicis</name>
    <dbReference type="NCBI Taxonomy" id="554083"/>
    <lineage>
        <taxon>Bacteria</taxon>
        <taxon>Bacillati</taxon>
        <taxon>Actinomycetota</taxon>
        <taxon>Actinomycetes</taxon>
        <taxon>Micrococcales</taxon>
        <taxon>Micrococcaceae</taxon>
        <taxon>Tersicoccus</taxon>
    </lineage>
</organism>
<dbReference type="Proteomes" id="UP000187085">
    <property type="component" value="Unassembled WGS sequence"/>
</dbReference>
<reference evidence="1 2" key="1">
    <citation type="submission" date="2016-12" db="EMBL/GenBank/DDBJ databases">
        <title>Draft genome of Tersicoccus phoenicis 1P05MA.</title>
        <authorList>
            <person name="Nakajima Y."/>
            <person name="Yoshizawa S."/>
            <person name="Nakamura K."/>
            <person name="Ogura Y."/>
            <person name="Hayashi T."/>
            <person name="Kogure K."/>
        </authorList>
    </citation>
    <scope>NUCLEOTIDE SEQUENCE [LARGE SCALE GENOMIC DNA]</scope>
    <source>
        <strain evidence="1 2">1p05MA</strain>
    </source>
</reference>